<sequence length="348" mass="39624">MASSQVIPPETNHHMDENQHVDTSAEESDTPANSTTHREQVLTDEDQYLDEQSCRLPKEPIHERPLIDTDIDELDEDRQSDCLLDDLEGEHISPEINDEMADDRHSDCLSDDSEGEHISPPTNNEMDEDRHSNRSSDDSEGEHISPQTDDEMDEDQQSVMSVENHLSEGGTRHAESKAHYTHGLRRSLRTRSQHLNGCVRPRNHFCSPESEHDSDAERASSGKAQRRDATARCSSEEDKYIPTGEDELDSNRDNHSAIEEDITPRVPEEPWLVGNHVPMAISSDRDEDKTDYKEALLKNRKRGRKHCKIMAVPWRSSKMTQIFIQLDEISAHQRDISFSKPSGPPPRV</sequence>
<name>A0A5B0QSS6_PUCGR</name>
<dbReference type="Proteomes" id="UP000325313">
    <property type="component" value="Unassembled WGS sequence"/>
</dbReference>
<evidence type="ECO:0000313" key="3">
    <source>
        <dbReference type="Proteomes" id="UP000325313"/>
    </source>
</evidence>
<feature type="compositionally biased region" description="Basic and acidic residues" evidence="1">
    <location>
        <begin position="128"/>
        <end position="143"/>
    </location>
</feature>
<proteinExistence type="predicted"/>
<evidence type="ECO:0000256" key="1">
    <source>
        <dbReference type="SAM" id="MobiDB-lite"/>
    </source>
</evidence>
<gene>
    <name evidence="2" type="ORF">PGTUg99_028683</name>
</gene>
<feature type="compositionally biased region" description="Basic residues" evidence="1">
    <location>
        <begin position="179"/>
        <end position="192"/>
    </location>
</feature>
<feature type="region of interest" description="Disordered" evidence="1">
    <location>
        <begin position="1"/>
        <end position="253"/>
    </location>
</feature>
<protein>
    <submittedName>
        <fullName evidence="2">Uncharacterized protein</fullName>
    </submittedName>
</protein>
<dbReference type="EMBL" id="VDEP01000271">
    <property type="protein sequence ID" value="KAA1115983.1"/>
    <property type="molecule type" value="Genomic_DNA"/>
</dbReference>
<feature type="compositionally biased region" description="Basic and acidic residues" evidence="1">
    <location>
        <begin position="11"/>
        <end position="20"/>
    </location>
</feature>
<feature type="compositionally biased region" description="Acidic residues" evidence="1">
    <location>
        <begin position="69"/>
        <end position="88"/>
    </location>
</feature>
<organism evidence="2 3">
    <name type="scientific">Puccinia graminis f. sp. tritici</name>
    <dbReference type="NCBI Taxonomy" id="56615"/>
    <lineage>
        <taxon>Eukaryota</taxon>
        <taxon>Fungi</taxon>
        <taxon>Dikarya</taxon>
        <taxon>Basidiomycota</taxon>
        <taxon>Pucciniomycotina</taxon>
        <taxon>Pucciniomycetes</taxon>
        <taxon>Pucciniales</taxon>
        <taxon>Pucciniaceae</taxon>
        <taxon>Puccinia</taxon>
    </lineage>
</organism>
<evidence type="ECO:0000313" key="2">
    <source>
        <dbReference type="EMBL" id="KAA1115983.1"/>
    </source>
</evidence>
<feature type="compositionally biased region" description="Basic and acidic residues" evidence="1">
    <location>
        <begin position="52"/>
        <end position="67"/>
    </location>
</feature>
<accession>A0A5B0QSS6</accession>
<dbReference type="AlphaFoldDB" id="A0A5B0QSS6"/>
<reference evidence="2 3" key="1">
    <citation type="submission" date="2019-05" db="EMBL/GenBank/DDBJ databases">
        <title>Emergence of the Ug99 lineage of the wheat stem rust pathogen through somatic hybridization.</title>
        <authorList>
            <person name="Li F."/>
            <person name="Upadhyaya N.M."/>
            <person name="Sperschneider J."/>
            <person name="Matny O."/>
            <person name="Nguyen-Phuc H."/>
            <person name="Mago R."/>
            <person name="Raley C."/>
            <person name="Miller M.E."/>
            <person name="Silverstein K.A.T."/>
            <person name="Henningsen E."/>
            <person name="Hirsch C.D."/>
            <person name="Visser B."/>
            <person name="Pretorius Z.A."/>
            <person name="Steffenson B.J."/>
            <person name="Schwessinger B."/>
            <person name="Dodds P.N."/>
            <person name="Figueroa M."/>
        </authorList>
    </citation>
    <scope>NUCLEOTIDE SEQUENCE [LARGE SCALE GENOMIC DNA]</scope>
    <source>
        <strain evidence="2 3">Ug99</strain>
    </source>
</reference>
<feature type="compositionally biased region" description="Basic and acidic residues" evidence="1">
    <location>
        <begin position="209"/>
        <end position="240"/>
    </location>
</feature>
<comment type="caution">
    <text evidence="2">The sequence shown here is derived from an EMBL/GenBank/DDBJ whole genome shotgun (WGS) entry which is preliminary data.</text>
</comment>